<feature type="compositionally biased region" description="Basic and acidic residues" evidence="1">
    <location>
        <begin position="58"/>
        <end position="85"/>
    </location>
</feature>
<name>A0A9W9Y735_9CNID</name>
<proteinExistence type="predicted"/>
<sequence length="121" mass="14036">MAELSELYFILSVLKGFGSAFVSDTELKGYLNDKVKHETGRGNKLRFCHQSRLRRQGKKEQGKRFERSRMGENDHVKSLLKDKLLKTQSAKSQSMRRNKQIEDCMRMQRAQDTLGGDRVVD</sequence>
<evidence type="ECO:0000313" key="3">
    <source>
        <dbReference type="Proteomes" id="UP001163046"/>
    </source>
</evidence>
<feature type="compositionally biased region" description="Polar residues" evidence="1">
    <location>
        <begin position="86"/>
        <end position="95"/>
    </location>
</feature>
<feature type="region of interest" description="Disordered" evidence="1">
    <location>
        <begin position="50"/>
        <end position="121"/>
    </location>
</feature>
<dbReference type="AlphaFoldDB" id="A0A9W9Y735"/>
<keyword evidence="3" id="KW-1185">Reference proteome</keyword>
<evidence type="ECO:0000313" key="2">
    <source>
        <dbReference type="EMBL" id="KAJ7315088.1"/>
    </source>
</evidence>
<reference evidence="2" key="1">
    <citation type="submission" date="2023-01" db="EMBL/GenBank/DDBJ databases">
        <title>Genome assembly of the deep-sea coral Lophelia pertusa.</title>
        <authorList>
            <person name="Herrera S."/>
            <person name="Cordes E."/>
        </authorList>
    </citation>
    <scope>NUCLEOTIDE SEQUENCE</scope>
    <source>
        <strain evidence="2">USNM1676648</strain>
        <tissue evidence="2">Polyp</tissue>
    </source>
</reference>
<organism evidence="2 3">
    <name type="scientific">Desmophyllum pertusum</name>
    <dbReference type="NCBI Taxonomy" id="174260"/>
    <lineage>
        <taxon>Eukaryota</taxon>
        <taxon>Metazoa</taxon>
        <taxon>Cnidaria</taxon>
        <taxon>Anthozoa</taxon>
        <taxon>Hexacorallia</taxon>
        <taxon>Scleractinia</taxon>
        <taxon>Caryophylliina</taxon>
        <taxon>Caryophylliidae</taxon>
        <taxon>Desmophyllum</taxon>
    </lineage>
</organism>
<dbReference type="Proteomes" id="UP001163046">
    <property type="component" value="Unassembled WGS sequence"/>
</dbReference>
<comment type="caution">
    <text evidence="2">The sequence shown here is derived from an EMBL/GenBank/DDBJ whole genome shotgun (WGS) entry which is preliminary data.</text>
</comment>
<protein>
    <submittedName>
        <fullName evidence="2">Uncharacterized protein</fullName>
    </submittedName>
</protein>
<dbReference type="EMBL" id="MU827909">
    <property type="protein sequence ID" value="KAJ7315088.1"/>
    <property type="molecule type" value="Genomic_DNA"/>
</dbReference>
<gene>
    <name evidence="2" type="ORF">OS493_038907</name>
</gene>
<evidence type="ECO:0000256" key="1">
    <source>
        <dbReference type="SAM" id="MobiDB-lite"/>
    </source>
</evidence>
<accession>A0A9W9Y735</accession>